<evidence type="ECO:0000313" key="3">
    <source>
        <dbReference type="Proteomes" id="UP000256838"/>
    </source>
</evidence>
<keyword evidence="1" id="KW-0732">Signal</keyword>
<comment type="caution">
    <text evidence="2">The sequence shown here is derived from an EMBL/GenBank/DDBJ whole genome shotgun (WGS) entry which is preliminary data.</text>
</comment>
<dbReference type="Gene3D" id="2.60.40.10">
    <property type="entry name" value="Immunoglobulins"/>
    <property type="match status" value="1"/>
</dbReference>
<feature type="signal peptide" evidence="1">
    <location>
        <begin position="1"/>
        <end position="26"/>
    </location>
</feature>
<dbReference type="AlphaFoldDB" id="A0A3D8JQ59"/>
<dbReference type="RefSeq" id="WP_115537480.1">
    <property type="nucleotide sequence ID" value="NZ_QRGA01000024.1"/>
</dbReference>
<sequence>MKPIRNAQLRKLALAASLALSLAACGGGGTSSTTSQPAQQAATSVGGTVAIGTALAGATVTVIDANGKTATGTSNTDGSYTVSVQGLTAPLVLEAQDPSGASSLLYSVVPTLTSSGTSLTANVTPLTTAVAALLTASGDPADLLTSHSTVTTANVSNAEKVLDQALGPILGANNVASTLDPIATAFTANQTGLDAVIDSVSVTASTKGTGLQITSLADPNTAIQLNSSTSVSTTLSAPSQPANYLASFQASISQCMTDVQGGATITSDAACTRAIDANYLNQGFSTPQARHPQPYVAGVKLTGIKTLAMLPAGTIPNTTGPVALVYMLYTNASGQPGFVSDFVEQTANGWQLIGNQEQYDLYIASFVGRLQYVDQADAANNRYESGLRFLIPTTVTVNGSSTVVGSALVTGPGLPANGVWLVLSGHDAYLTFPATARTVPMYCPGLPVSTTCTMSEGTSSEYKWAWTPISGSSVTVPSTSDYASQSGDPSTIQQFGAYTVTLYNPSQQQIGTPQTVVNIAAIQAPQAGAQASWQTLGNDVVSNFLTVGGSATGSGVTSLSLDWTEPALNPITPTTILTGEVTQAPNSVATLGYDFNSSPTISQSGTNYSATNTNLLTENPLSSDSRRLIALLEQVDGDFYINTWQYGN</sequence>
<dbReference type="InterPro" id="IPR013783">
    <property type="entry name" value="Ig-like_fold"/>
</dbReference>
<evidence type="ECO:0000256" key="1">
    <source>
        <dbReference type="SAM" id="SignalP"/>
    </source>
</evidence>
<gene>
    <name evidence="2" type="ORF">DWV00_31240</name>
</gene>
<keyword evidence="3" id="KW-1185">Reference proteome</keyword>
<protein>
    <submittedName>
        <fullName evidence="2">Cell surface protein</fullName>
    </submittedName>
</protein>
<accession>A0A3D8JQ59</accession>
<dbReference type="EMBL" id="QRGA01000024">
    <property type="protein sequence ID" value="RDU94942.1"/>
    <property type="molecule type" value="Genomic_DNA"/>
</dbReference>
<organism evidence="2 3">
    <name type="scientific">Trinickia dinghuensis</name>
    <dbReference type="NCBI Taxonomy" id="2291023"/>
    <lineage>
        <taxon>Bacteria</taxon>
        <taxon>Pseudomonadati</taxon>
        <taxon>Pseudomonadota</taxon>
        <taxon>Betaproteobacteria</taxon>
        <taxon>Burkholderiales</taxon>
        <taxon>Burkholderiaceae</taxon>
        <taxon>Trinickia</taxon>
    </lineage>
</organism>
<feature type="chain" id="PRO_5017617235" evidence="1">
    <location>
        <begin position="27"/>
        <end position="648"/>
    </location>
</feature>
<dbReference type="PROSITE" id="PS51257">
    <property type="entry name" value="PROKAR_LIPOPROTEIN"/>
    <property type="match status" value="1"/>
</dbReference>
<dbReference type="Proteomes" id="UP000256838">
    <property type="component" value="Unassembled WGS sequence"/>
</dbReference>
<evidence type="ECO:0000313" key="2">
    <source>
        <dbReference type="EMBL" id="RDU94942.1"/>
    </source>
</evidence>
<dbReference type="OrthoDB" id="8572778at2"/>
<proteinExistence type="predicted"/>
<name>A0A3D8JQ59_9BURK</name>
<reference evidence="2 3" key="1">
    <citation type="submission" date="2018-08" db="EMBL/GenBank/DDBJ databases">
        <title>Paraburkholderia sp. DHOM06 isolated from forest soil.</title>
        <authorList>
            <person name="Gao Z.-H."/>
            <person name="Qiu L.-H."/>
        </authorList>
    </citation>
    <scope>NUCLEOTIDE SEQUENCE [LARGE SCALE GENOMIC DNA]</scope>
    <source>
        <strain evidence="2 3">DHOM06</strain>
    </source>
</reference>